<dbReference type="PaxDb" id="3218-PP1S120_35V6.1"/>
<dbReference type="Proteomes" id="UP000006727">
    <property type="component" value="Chromosome 10"/>
</dbReference>
<name>A0A2K1JYN1_PHYPA</name>
<dbReference type="AlphaFoldDB" id="A0A2K1JYN1"/>
<proteinExistence type="predicted"/>
<accession>A0A2K1JYN1</accession>
<evidence type="ECO:0000313" key="2">
    <source>
        <dbReference type="EnsemblPlants" id="Pp3c10_11650V3.1"/>
    </source>
</evidence>
<reference evidence="1 3" key="1">
    <citation type="journal article" date="2008" name="Science">
        <title>The Physcomitrella genome reveals evolutionary insights into the conquest of land by plants.</title>
        <authorList>
            <person name="Rensing S."/>
            <person name="Lang D."/>
            <person name="Zimmer A."/>
            <person name="Terry A."/>
            <person name="Salamov A."/>
            <person name="Shapiro H."/>
            <person name="Nishiyama T."/>
            <person name="Perroud P.-F."/>
            <person name="Lindquist E."/>
            <person name="Kamisugi Y."/>
            <person name="Tanahashi T."/>
            <person name="Sakakibara K."/>
            <person name="Fujita T."/>
            <person name="Oishi K."/>
            <person name="Shin-I T."/>
            <person name="Kuroki Y."/>
            <person name="Toyoda A."/>
            <person name="Suzuki Y."/>
            <person name="Hashimoto A."/>
            <person name="Yamaguchi K."/>
            <person name="Sugano A."/>
            <person name="Kohara Y."/>
            <person name="Fujiyama A."/>
            <person name="Anterola A."/>
            <person name="Aoki S."/>
            <person name="Ashton N."/>
            <person name="Barbazuk W.B."/>
            <person name="Barker E."/>
            <person name="Bennetzen J."/>
            <person name="Bezanilla M."/>
            <person name="Blankenship R."/>
            <person name="Cho S.H."/>
            <person name="Dutcher S."/>
            <person name="Estelle M."/>
            <person name="Fawcett J.A."/>
            <person name="Gundlach H."/>
            <person name="Hanada K."/>
            <person name="Heyl A."/>
            <person name="Hicks K.A."/>
            <person name="Hugh J."/>
            <person name="Lohr M."/>
            <person name="Mayer K."/>
            <person name="Melkozernov A."/>
            <person name="Murata T."/>
            <person name="Nelson D."/>
            <person name="Pils B."/>
            <person name="Prigge M."/>
            <person name="Reiss B."/>
            <person name="Renner T."/>
            <person name="Rombauts S."/>
            <person name="Rushton P."/>
            <person name="Sanderfoot A."/>
            <person name="Schween G."/>
            <person name="Shiu S.-H."/>
            <person name="Stueber K."/>
            <person name="Theodoulou F.L."/>
            <person name="Tu H."/>
            <person name="Van de Peer Y."/>
            <person name="Verrier P.J."/>
            <person name="Waters E."/>
            <person name="Wood A."/>
            <person name="Yang L."/>
            <person name="Cove D."/>
            <person name="Cuming A."/>
            <person name="Hasebe M."/>
            <person name="Lucas S."/>
            <person name="Mishler D.B."/>
            <person name="Reski R."/>
            <person name="Grigoriev I."/>
            <person name="Quatrano R.S."/>
            <person name="Boore J.L."/>
        </authorList>
    </citation>
    <scope>NUCLEOTIDE SEQUENCE [LARGE SCALE GENOMIC DNA]</scope>
    <source>
        <strain evidence="2 3">cv. Gransden 2004</strain>
    </source>
</reference>
<dbReference type="EnsemblPlants" id="Pp3c10_11650V3.1">
    <property type="protein sequence ID" value="Pp3c10_11650V3.1"/>
    <property type="gene ID" value="Pp3c10_11650"/>
</dbReference>
<dbReference type="EnsemblPlants" id="Pp3c10_11650V3.2">
    <property type="protein sequence ID" value="Pp3c10_11650V3.2"/>
    <property type="gene ID" value="Pp3c10_11650"/>
</dbReference>
<evidence type="ECO:0000313" key="3">
    <source>
        <dbReference type="Proteomes" id="UP000006727"/>
    </source>
</evidence>
<dbReference type="Gramene" id="Pp3c10_11650V3.2">
    <property type="protein sequence ID" value="Pp3c10_11650V3.2"/>
    <property type="gene ID" value="Pp3c10_11650"/>
</dbReference>
<evidence type="ECO:0000313" key="1">
    <source>
        <dbReference type="EMBL" id="PNR46633.1"/>
    </source>
</evidence>
<dbReference type="RefSeq" id="XP_024385988.1">
    <property type="nucleotide sequence ID" value="XM_024530220.2"/>
</dbReference>
<dbReference type="EMBL" id="ABEU02000010">
    <property type="protein sequence ID" value="PNR46633.1"/>
    <property type="molecule type" value="Genomic_DNA"/>
</dbReference>
<reference evidence="2" key="3">
    <citation type="submission" date="2020-12" db="UniProtKB">
        <authorList>
            <consortium name="EnsemblPlants"/>
        </authorList>
    </citation>
    <scope>IDENTIFICATION</scope>
</reference>
<dbReference type="GeneID" id="112287320"/>
<sequence>MVKPVLDVLNLCVAAMAMPVVFGCRGALLAFACDEGKSWTMPTGALASSPQRLNLGKNSWRISCAREDCASEWRRESAELRVEMQELRVVLADAWMRDEMMFTELEKLVSVLVGLQTRSSEKVGNEEQSSVARDCESSVGDAVSGGIGVGLTEDVKPDLEELNHNQSILSGVRSEELQPQQGGLSTLRRLKTLNVHEYVHNALKASHLRSWLQSRGIAE</sequence>
<keyword evidence="3" id="KW-1185">Reference proteome</keyword>
<dbReference type="Gramene" id="Pp3c10_11650V3.1">
    <property type="protein sequence ID" value="Pp3c10_11650V3.1"/>
    <property type="gene ID" value="Pp3c10_11650"/>
</dbReference>
<gene>
    <name evidence="2" type="primary">LOC112287320</name>
    <name evidence="1" type="ORF">PHYPA_013753</name>
</gene>
<dbReference type="PROSITE" id="PS51257">
    <property type="entry name" value="PROKAR_LIPOPROTEIN"/>
    <property type="match status" value="1"/>
</dbReference>
<reference evidence="1 3" key="2">
    <citation type="journal article" date="2018" name="Plant J.">
        <title>The Physcomitrella patens chromosome-scale assembly reveals moss genome structure and evolution.</title>
        <authorList>
            <person name="Lang D."/>
            <person name="Ullrich K.K."/>
            <person name="Murat F."/>
            <person name="Fuchs J."/>
            <person name="Jenkins J."/>
            <person name="Haas F.B."/>
            <person name="Piednoel M."/>
            <person name="Gundlach H."/>
            <person name="Van Bel M."/>
            <person name="Meyberg R."/>
            <person name="Vives C."/>
            <person name="Morata J."/>
            <person name="Symeonidi A."/>
            <person name="Hiss M."/>
            <person name="Muchero W."/>
            <person name="Kamisugi Y."/>
            <person name="Saleh O."/>
            <person name="Blanc G."/>
            <person name="Decker E.L."/>
            <person name="van Gessel N."/>
            <person name="Grimwood J."/>
            <person name="Hayes R.D."/>
            <person name="Graham S.W."/>
            <person name="Gunter L.E."/>
            <person name="McDaniel S.F."/>
            <person name="Hoernstein S.N.W."/>
            <person name="Larsson A."/>
            <person name="Li F.W."/>
            <person name="Perroud P.F."/>
            <person name="Phillips J."/>
            <person name="Ranjan P."/>
            <person name="Rokshar D.S."/>
            <person name="Rothfels C.J."/>
            <person name="Schneider L."/>
            <person name="Shu S."/>
            <person name="Stevenson D.W."/>
            <person name="Thummler F."/>
            <person name="Tillich M."/>
            <person name="Villarreal Aguilar J.C."/>
            <person name="Widiez T."/>
            <person name="Wong G.K."/>
            <person name="Wymore A."/>
            <person name="Zhang Y."/>
            <person name="Zimmer A.D."/>
            <person name="Quatrano R.S."/>
            <person name="Mayer K.F.X."/>
            <person name="Goodstein D."/>
            <person name="Casacuberta J.M."/>
            <person name="Vandepoele K."/>
            <person name="Reski R."/>
            <person name="Cuming A.C."/>
            <person name="Tuskan G.A."/>
            <person name="Maumus F."/>
            <person name="Salse J."/>
            <person name="Schmutz J."/>
            <person name="Rensing S.A."/>
        </authorList>
    </citation>
    <scope>NUCLEOTIDE SEQUENCE [LARGE SCALE GENOMIC DNA]</scope>
    <source>
        <strain evidence="2 3">cv. Gransden 2004</strain>
    </source>
</reference>
<protein>
    <submittedName>
        <fullName evidence="1 2">Uncharacterized protein</fullName>
    </submittedName>
</protein>
<organism evidence="1">
    <name type="scientific">Physcomitrium patens</name>
    <name type="common">Spreading-leaved earth moss</name>
    <name type="synonym">Physcomitrella patens</name>
    <dbReference type="NCBI Taxonomy" id="3218"/>
    <lineage>
        <taxon>Eukaryota</taxon>
        <taxon>Viridiplantae</taxon>
        <taxon>Streptophyta</taxon>
        <taxon>Embryophyta</taxon>
        <taxon>Bryophyta</taxon>
        <taxon>Bryophytina</taxon>
        <taxon>Bryopsida</taxon>
        <taxon>Funariidae</taxon>
        <taxon>Funariales</taxon>
        <taxon>Funariaceae</taxon>
        <taxon>Physcomitrium</taxon>
    </lineage>
</organism>
<dbReference type="OrthoDB" id="10484286at2759"/>